<dbReference type="InterPro" id="IPR056690">
    <property type="entry name" value="DUF7788"/>
</dbReference>
<dbReference type="Gene3D" id="3.40.50.410">
    <property type="entry name" value="von Willebrand factor, type A domain"/>
    <property type="match status" value="1"/>
</dbReference>
<name>A0A1V9YEH1_ACHHY</name>
<feature type="domain" description="DUF2828" evidence="1">
    <location>
        <begin position="211"/>
        <end position="319"/>
    </location>
</feature>
<reference evidence="3 4" key="1">
    <citation type="journal article" date="2014" name="Genome Biol. Evol.">
        <title>The secreted proteins of Achlya hypogyna and Thraustotheca clavata identify the ancestral oomycete secretome and reveal gene acquisitions by horizontal gene transfer.</title>
        <authorList>
            <person name="Misner I."/>
            <person name="Blouin N."/>
            <person name="Leonard G."/>
            <person name="Richards T.A."/>
            <person name="Lane C.E."/>
        </authorList>
    </citation>
    <scope>NUCLEOTIDE SEQUENCE [LARGE SCALE GENOMIC DNA]</scope>
    <source>
        <strain evidence="3 4">ATCC 48635</strain>
    </source>
</reference>
<dbReference type="InterPro" id="IPR036465">
    <property type="entry name" value="vWFA_dom_sf"/>
</dbReference>
<dbReference type="InterPro" id="IPR011205">
    <property type="entry name" value="UCP015417_vWA"/>
</dbReference>
<feature type="domain" description="DUF7788" evidence="2">
    <location>
        <begin position="331"/>
        <end position="502"/>
    </location>
</feature>
<protein>
    <recommendedName>
        <fullName evidence="5">TROVE domain-containing protein</fullName>
    </recommendedName>
</protein>
<dbReference type="Pfam" id="PF11443">
    <property type="entry name" value="DUF2828"/>
    <property type="match status" value="2"/>
</dbReference>
<dbReference type="Proteomes" id="UP000243579">
    <property type="component" value="Unassembled WGS sequence"/>
</dbReference>
<proteinExistence type="predicted"/>
<dbReference type="InterPro" id="IPR058580">
    <property type="entry name" value="DUF2828"/>
</dbReference>
<dbReference type="OrthoDB" id="1149618at2759"/>
<sequence>MSPRATDAHRLEKRLVRKQRRQAVRNLAVEELAEHCERNQWHTLVRKRCRSGAPTALTWNGAASHASTSDARVDFFFGAQRHSSPASVAALVQASFAADPLDTLKIAAYVRDIRGGKGERDAFRHALVELARLSPDDVAANLPLFAGRYGRFDDLLVLLGTPVEDRVVALLAAQLQADVAALATDAPVSLCAKWMPSEGRGPAHKLLCRHLRVTFAAFRKQYLAPLRQRLFLVERFMCAREWTGINYKTIPSLALHRYNRAFDRHDHDRFTAWLHDLFTSQSTVNGKDIFPHQLVQRYIRSPHAPVDMLAEAQWAVLRSQAAAIGNLGKTLVMSDVSGSMLHPNGLPMCVSIALGILISEVVPEPFRNLVLTFESNPCFHNVVGDNLQEKVHCLAKAPWGGSTNLARAMELILSTAKAAHVAPADMPERLVVISDMQFNGFNCGKITNLEHAAKLYRLAGYNLPHVVFWNVNGAIKDVHATANDAGVSLISGFTPNVLKAAVAAQIPQPAAKVSAITPFETMRNAIDDARYSDVRRA</sequence>
<dbReference type="Pfam" id="PF25043">
    <property type="entry name" value="DUF7788"/>
    <property type="match status" value="1"/>
</dbReference>
<gene>
    <name evidence="3" type="ORF">ACHHYP_13929</name>
</gene>
<dbReference type="PIRSF" id="PIRSF015417">
    <property type="entry name" value="T31B5_30_vWA"/>
    <property type="match status" value="1"/>
</dbReference>
<keyword evidence="4" id="KW-1185">Reference proteome</keyword>
<dbReference type="PANTHER" id="PTHR31373:SF27">
    <property type="entry name" value="TROVE DOMAIN-CONTAINING PROTEIN"/>
    <property type="match status" value="1"/>
</dbReference>
<evidence type="ECO:0000313" key="3">
    <source>
        <dbReference type="EMBL" id="OQR84067.1"/>
    </source>
</evidence>
<evidence type="ECO:0000313" key="4">
    <source>
        <dbReference type="Proteomes" id="UP000243579"/>
    </source>
</evidence>
<organism evidence="3 4">
    <name type="scientific">Achlya hypogyna</name>
    <name type="common">Oomycete</name>
    <name type="synonym">Protoachlya hypogyna</name>
    <dbReference type="NCBI Taxonomy" id="1202772"/>
    <lineage>
        <taxon>Eukaryota</taxon>
        <taxon>Sar</taxon>
        <taxon>Stramenopiles</taxon>
        <taxon>Oomycota</taxon>
        <taxon>Saprolegniomycetes</taxon>
        <taxon>Saprolegniales</taxon>
        <taxon>Achlyaceae</taxon>
        <taxon>Achlya</taxon>
    </lineage>
</organism>
<dbReference type="SUPFAM" id="SSF53300">
    <property type="entry name" value="vWA-like"/>
    <property type="match status" value="1"/>
</dbReference>
<dbReference type="EMBL" id="JNBR01001943">
    <property type="protein sequence ID" value="OQR84067.1"/>
    <property type="molecule type" value="Genomic_DNA"/>
</dbReference>
<comment type="caution">
    <text evidence="3">The sequence shown here is derived from an EMBL/GenBank/DDBJ whole genome shotgun (WGS) entry which is preliminary data.</text>
</comment>
<evidence type="ECO:0000259" key="2">
    <source>
        <dbReference type="Pfam" id="PF25043"/>
    </source>
</evidence>
<dbReference type="PANTHER" id="PTHR31373">
    <property type="entry name" value="OS06G0652100 PROTEIN"/>
    <property type="match status" value="1"/>
</dbReference>
<evidence type="ECO:0008006" key="5">
    <source>
        <dbReference type="Google" id="ProtNLM"/>
    </source>
</evidence>
<accession>A0A1V9YEH1</accession>
<dbReference type="AlphaFoldDB" id="A0A1V9YEH1"/>
<feature type="domain" description="DUF2828" evidence="1">
    <location>
        <begin position="58"/>
        <end position="159"/>
    </location>
</feature>
<evidence type="ECO:0000259" key="1">
    <source>
        <dbReference type="Pfam" id="PF11443"/>
    </source>
</evidence>